<evidence type="ECO:0000313" key="3">
    <source>
        <dbReference type="Proteomes" id="UP000293360"/>
    </source>
</evidence>
<name>A0A4Q4TVT4_9PEZI</name>
<dbReference type="EMBL" id="QJNU01000031">
    <property type="protein sequence ID" value="RYP09683.1"/>
    <property type="molecule type" value="Genomic_DNA"/>
</dbReference>
<evidence type="ECO:0000313" key="2">
    <source>
        <dbReference type="EMBL" id="RYP09683.1"/>
    </source>
</evidence>
<feature type="compositionally biased region" description="Polar residues" evidence="1">
    <location>
        <begin position="101"/>
        <end position="112"/>
    </location>
</feature>
<dbReference type="Proteomes" id="UP000293360">
    <property type="component" value="Unassembled WGS sequence"/>
</dbReference>
<feature type="region of interest" description="Disordered" evidence="1">
    <location>
        <begin position="94"/>
        <end position="154"/>
    </location>
</feature>
<organism evidence="2 3">
    <name type="scientific">Monosporascus ibericus</name>
    <dbReference type="NCBI Taxonomy" id="155417"/>
    <lineage>
        <taxon>Eukaryota</taxon>
        <taxon>Fungi</taxon>
        <taxon>Dikarya</taxon>
        <taxon>Ascomycota</taxon>
        <taxon>Pezizomycotina</taxon>
        <taxon>Sordariomycetes</taxon>
        <taxon>Xylariomycetidae</taxon>
        <taxon>Xylariales</taxon>
        <taxon>Xylariales incertae sedis</taxon>
        <taxon>Monosporascus</taxon>
    </lineage>
</organism>
<keyword evidence="3" id="KW-1185">Reference proteome</keyword>
<gene>
    <name evidence="2" type="ORF">DL764_001109</name>
</gene>
<sequence length="154" mass="16643">MAKLLCISRSFTENTHGTSESGNICTKSSDAIGGSGFSSGGNPNVFHGMVGTLIEIFPTPIGLLDIGRTFSWLRLSTLLLTILARLRRQQQQVKRCDQQRSSAVSHDSNVTVRSGDVRRIQRSSDSSAGHAEGSAPPAPVHIRRRQLELSGSQQ</sequence>
<evidence type="ECO:0000256" key="1">
    <source>
        <dbReference type="SAM" id="MobiDB-lite"/>
    </source>
</evidence>
<comment type="caution">
    <text evidence="2">The sequence shown here is derived from an EMBL/GenBank/DDBJ whole genome shotgun (WGS) entry which is preliminary data.</text>
</comment>
<proteinExistence type="predicted"/>
<dbReference type="AlphaFoldDB" id="A0A4Q4TVT4"/>
<accession>A0A4Q4TVT4</accession>
<protein>
    <submittedName>
        <fullName evidence="2">Uncharacterized protein</fullName>
    </submittedName>
</protein>
<reference evidence="2 3" key="1">
    <citation type="submission" date="2018-06" db="EMBL/GenBank/DDBJ databases">
        <title>Complete Genomes of Monosporascus.</title>
        <authorList>
            <person name="Robinson A.J."/>
            <person name="Natvig D.O."/>
        </authorList>
    </citation>
    <scope>NUCLEOTIDE SEQUENCE [LARGE SCALE GENOMIC DNA]</scope>
    <source>
        <strain evidence="2 3">CBS 110550</strain>
    </source>
</reference>